<reference evidence="1 2" key="1">
    <citation type="submission" date="2018-02" db="EMBL/GenBank/DDBJ databases">
        <title>Genomic Encyclopedia of Archaeal and Bacterial Type Strains, Phase II (KMG-II): from individual species to whole genera.</title>
        <authorList>
            <person name="Goeker M."/>
        </authorList>
    </citation>
    <scope>NUCLEOTIDE SEQUENCE [LARGE SCALE GENOMIC DNA]</scope>
    <source>
        <strain evidence="1 2">DSM 22857</strain>
    </source>
</reference>
<organism evidence="1 2">
    <name type="scientific">Kineococcus xinjiangensis</name>
    <dbReference type="NCBI Taxonomy" id="512762"/>
    <lineage>
        <taxon>Bacteria</taxon>
        <taxon>Bacillati</taxon>
        <taxon>Actinomycetota</taxon>
        <taxon>Actinomycetes</taxon>
        <taxon>Kineosporiales</taxon>
        <taxon>Kineosporiaceae</taxon>
        <taxon>Kineococcus</taxon>
    </lineage>
</organism>
<dbReference type="RefSeq" id="WP_146099405.1">
    <property type="nucleotide sequence ID" value="NZ_PTJD01000002.1"/>
</dbReference>
<accession>A0A2S6IUT7</accession>
<dbReference type="SUPFAM" id="SSF48371">
    <property type="entry name" value="ARM repeat"/>
    <property type="match status" value="1"/>
</dbReference>
<name>A0A2S6IUT7_9ACTN</name>
<dbReference type="EMBL" id="PTJD01000002">
    <property type="protein sequence ID" value="PPK98037.1"/>
    <property type="molecule type" value="Genomic_DNA"/>
</dbReference>
<dbReference type="AlphaFoldDB" id="A0A2S6IUT7"/>
<evidence type="ECO:0000313" key="2">
    <source>
        <dbReference type="Proteomes" id="UP000239485"/>
    </source>
</evidence>
<comment type="caution">
    <text evidence="1">The sequence shown here is derived from an EMBL/GenBank/DDBJ whole genome shotgun (WGS) entry which is preliminary data.</text>
</comment>
<evidence type="ECO:0000313" key="1">
    <source>
        <dbReference type="EMBL" id="PPK98037.1"/>
    </source>
</evidence>
<sequence length="789" mass="86739">MTSMRWLLAVLNPHSVAPDAAYYDAIYTDAPAVLAGMLVGERLNEEDIAAKFSEHSDILIELRRMLGPASNASAIDRFERLVYEFDAGDSRLAASVLVAAVCLSDRDEQHRALMLLDHAISVLSRSDDFTARLSRTALLFQRAFRLWEMNEDWVNGFTEGLSALDRLSDDARSMEWESFPVQSESVIDLLDALRWSGEISLRMRDDIAFSDHPQTQMPVPTLTEHATKLATRGYASFVDELFRNTAAPQTGVSWRRDPIDTPFWEALWHFELLGNIRLACLYRERLAKLRLLRGQGAAVGGVYYDVIRLLRHAERMKELDQALRYVRENGPLAELAENARRVISRGRHFRRHGDADLSVLRAGASLLDVESAAEGYEQVVASLQLTPKDRRTFTHRSVRLERLWSAAVGLALTSNRLDHFLSDFLAHVSGLPQSDELLDRSYARIVHGLDWDGVPTGIQSTWRDWSQGQGVTWPQLSSAVSVALGGFEVTSAAGELTVGSIAQEVNDAMAGRLPTWSPSEVSARRNLISDRLAAIRQDAANRSYAVGSFDPCDIAVGLAIYCDVSELWSPITSFLSDPLVARQDKGAALNRLSRAAGSIPQEVLDALRENYDIVLSGGFSGPFRAQVNPFPEAVRAAAVLGLRSLDESLTDVSRLLSGSSPLARIEGARTLATMARFLQPIPDWVPALALQMTRDTSGQVKGYASSALASMLAERGPLHVSLKLRLLEMMGEDGMASPLLTLGGMQGVDALPGDVYERIESIAARHLAREVRSAAEAVLKSCVPLPAEG</sequence>
<dbReference type="OrthoDB" id="5173284at2"/>
<dbReference type="InterPro" id="IPR016024">
    <property type="entry name" value="ARM-type_fold"/>
</dbReference>
<protein>
    <submittedName>
        <fullName evidence="1">Uncharacterized protein</fullName>
    </submittedName>
</protein>
<dbReference type="Proteomes" id="UP000239485">
    <property type="component" value="Unassembled WGS sequence"/>
</dbReference>
<keyword evidence="2" id="KW-1185">Reference proteome</keyword>
<gene>
    <name evidence="1" type="ORF">CLV92_102190</name>
</gene>
<proteinExistence type="predicted"/>